<keyword evidence="3" id="KW-1185">Reference proteome</keyword>
<dbReference type="InterPro" id="IPR027417">
    <property type="entry name" value="P-loop_NTPase"/>
</dbReference>
<comment type="caution">
    <text evidence="2">The sequence shown here is derived from an EMBL/GenBank/DDBJ whole genome shotgun (WGS) entry which is preliminary data.</text>
</comment>
<evidence type="ECO:0008006" key="4">
    <source>
        <dbReference type="Google" id="ProtNLM"/>
    </source>
</evidence>
<sequence length="357" mass="38448">VIVARRLLLATANGSQNSPTGAATYRPSKLTPTGHRNRRATSRAVIDLLNKIRTDIQQEPAGANLPGAAAYVSMVGVDPDADLSSVAVQRAQDAFGWSVEGEVKVLFLTHRLIARKAGYAELWAAYNSRGGFTQDRFQSGEDPIAAFFVNKVEPVIQAWREGKVGRTLGYLNDRAIPIAGAAEKARVKAALDTLITLIDGGATIESVVKHLQEAQLVTIYEDLEIAINGPIPPSEPGTPEAEHKAFMTKLLAVPYAEVSRYRAVLENSLPFSTKHGVKGDEFQNVVVVLDDAGANWNQYSFGKLLAGTDTSESRQKRTRNLFYVCCSRAKDKLIVADLGAGSQAKIEALFGASAVAI</sequence>
<dbReference type="EMBL" id="JAROCY010000007">
    <property type="protein sequence ID" value="MDF8333477.1"/>
    <property type="molecule type" value="Genomic_DNA"/>
</dbReference>
<gene>
    <name evidence="2" type="ORF">POM99_09715</name>
</gene>
<dbReference type="SUPFAM" id="SSF52540">
    <property type="entry name" value="P-loop containing nucleoside triphosphate hydrolases"/>
    <property type="match status" value="2"/>
</dbReference>
<dbReference type="Proteomes" id="UP001222770">
    <property type="component" value="Unassembled WGS sequence"/>
</dbReference>
<evidence type="ECO:0000256" key="1">
    <source>
        <dbReference type="SAM" id="MobiDB-lite"/>
    </source>
</evidence>
<evidence type="ECO:0000313" key="3">
    <source>
        <dbReference type="Proteomes" id="UP001222770"/>
    </source>
</evidence>
<accession>A0ABT6CI37</accession>
<proteinExistence type="predicted"/>
<protein>
    <recommendedName>
        <fullName evidence="4">UvrD-like helicase C-terminal domain-containing protein</fullName>
    </recommendedName>
</protein>
<organism evidence="2 3">
    <name type="scientific">Novosphingobium cyanobacteriorum</name>
    <dbReference type="NCBI Taxonomy" id="3024215"/>
    <lineage>
        <taxon>Bacteria</taxon>
        <taxon>Pseudomonadati</taxon>
        <taxon>Pseudomonadota</taxon>
        <taxon>Alphaproteobacteria</taxon>
        <taxon>Sphingomonadales</taxon>
        <taxon>Sphingomonadaceae</taxon>
        <taxon>Novosphingobium</taxon>
    </lineage>
</organism>
<reference evidence="2 3" key="1">
    <citation type="submission" date="2023-03" db="EMBL/GenBank/DDBJ databases">
        <title>Novosphingobium cyanobacteriorum sp. nov., isolated from a eutrophic reservoir during the Microcystis bloom period.</title>
        <authorList>
            <person name="Kang M."/>
            <person name="Le V."/>
            <person name="Ko S.-R."/>
            <person name="Lee S.-A."/>
            <person name="Ahn C.-Y."/>
        </authorList>
    </citation>
    <scope>NUCLEOTIDE SEQUENCE [LARGE SCALE GENOMIC DNA]</scope>
    <source>
        <strain evidence="2 3">HBC54</strain>
    </source>
</reference>
<dbReference type="Gene3D" id="3.40.50.300">
    <property type="entry name" value="P-loop containing nucleotide triphosphate hydrolases"/>
    <property type="match status" value="1"/>
</dbReference>
<feature type="non-terminal residue" evidence="2">
    <location>
        <position position="1"/>
    </location>
</feature>
<name>A0ABT6CI37_9SPHN</name>
<evidence type="ECO:0000313" key="2">
    <source>
        <dbReference type="EMBL" id="MDF8333477.1"/>
    </source>
</evidence>
<feature type="region of interest" description="Disordered" evidence="1">
    <location>
        <begin position="15"/>
        <end position="36"/>
    </location>
</feature>